<dbReference type="CDD" id="cd07153">
    <property type="entry name" value="Fur_like"/>
    <property type="match status" value="1"/>
</dbReference>
<accession>A0A9Q9FEH5</accession>
<dbReference type="EMBL" id="CP071250">
    <property type="protein sequence ID" value="UUF07587.1"/>
    <property type="molecule type" value="Genomic_DNA"/>
</dbReference>
<evidence type="ECO:0000313" key="10">
    <source>
        <dbReference type="Proteomes" id="UP001058016"/>
    </source>
</evidence>
<evidence type="ECO:0000256" key="6">
    <source>
        <dbReference type="ARBA" id="ARBA00023163"/>
    </source>
</evidence>
<dbReference type="GO" id="GO:0008270">
    <property type="term" value="F:zinc ion binding"/>
    <property type="evidence" value="ECO:0007669"/>
    <property type="project" value="TreeGrafter"/>
</dbReference>
<dbReference type="AlphaFoldDB" id="A0A9Q9FEH5"/>
<evidence type="ECO:0000256" key="7">
    <source>
        <dbReference type="PIRSR" id="PIRSR602481-1"/>
    </source>
</evidence>
<dbReference type="SUPFAM" id="SSF46785">
    <property type="entry name" value="Winged helix' DNA-binding domain"/>
    <property type="match status" value="1"/>
</dbReference>
<comment type="similarity">
    <text evidence="1">Belongs to the Fur family.</text>
</comment>
<dbReference type="GO" id="GO:0003700">
    <property type="term" value="F:DNA-binding transcription factor activity"/>
    <property type="evidence" value="ECO:0007669"/>
    <property type="project" value="InterPro"/>
</dbReference>
<organism evidence="9 11">
    <name type="scientific">Turicibacter bilis</name>
    <dbReference type="NCBI Taxonomy" id="2735723"/>
    <lineage>
        <taxon>Bacteria</taxon>
        <taxon>Bacillati</taxon>
        <taxon>Bacillota</taxon>
        <taxon>Erysipelotrichia</taxon>
        <taxon>Erysipelotrichales</taxon>
        <taxon>Turicibacteraceae</taxon>
        <taxon>Turicibacter</taxon>
    </lineage>
</organism>
<feature type="binding site" evidence="7">
    <location>
        <position position="82"/>
    </location>
    <ligand>
        <name>Zn(2+)</name>
        <dbReference type="ChEBI" id="CHEBI:29105"/>
    </ligand>
</feature>
<reference evidence="9 10" key="1">
    <citation type="submission" date="2021-03" db="EMBL/GenBank/DDBJ databases">
        <title>Comparative Genomics and Metabolomics in the genus Turicibacter.</title>
        <authorList>
            <person name="Maki J."/>
            <person name="Looft T."/>
        </authorList>
    </citation>
    <scope>NUCLEOTIDE SEQUENCE</scope>
    <source>
        <strain evidence="9">ISU324</strain>
        <strain evidence="8 10">MMM721</strain>
    </source>
</reference>
<dbReference type="Proteomes" id="UP001058016">
    <property type="component" value="Chromosome"/>
</dbReference>
<dbReference type="InterPro" id="IPR002481">
    <property type="entry name" value="FUR"/>
</dbReference>
<dbReference type="InterPro" id="IPR036388">
    <property type="entry name" value="WH-like_DNA-bd_sf"/>
</dbReference>
<evidence type="ECO:0000313" key="9">
    <source>
        <dbReference type="EMBL" id="UUF07587.1"/>
    </source>
</evidence>
<keyword evidence="4" id="KW-0805">Transcription regulation</keyword>
<evidence type="ECO:0000256" key="4">
    <source>
        <dbReference type="ARBA" id="ARBA00023015"/>
    </source>
</evidence>
<dbReference type="InterPro" id="IPR036390">
    <property type="entry name" value="WH_DNA-bd_sf"/>
</dbReference>
<feature type="binding site" evidence="7">
    <location>
        <position position="79"/>
    </location>
    <ligand>
        <name>Zn(2+)</name>
        <dbReference type="ChEBI" id="CHEBI:29105"/>
    </ligand>
</feature>
<sequence length="128" mass="14611">MKYSKQREMIYNCIKDNPMHLTADAIYEMLKKDNPNLSLGTVYRNLSQLADHDMIRKVSIPGYPDRFDGTLEDHFHFLCLECGEVQDLFIQELYGIGSVVEQSTGADISKCEMAFKGVCPKCKSKHVN</sequence>
<dbReference type="Gene3D" id="1.10.10.10">
    <property type="entry name" value="Winged helix-like DNA-binding domain superfamily/Winged helix DNA-binding domain"/>
    <property type="match status" value="1"/>
</dbReference>
<evidence type="ECO:0000256" key="3">
    <source>
        <dbReference type="ARBA" id="ARBA00022833"/>
    </source>
</evidence>
<dbReference type="GO" id="GO:0000976">
    <property type="term" value="F:transcription cis-regulatory region binding"/>
    <property type="evidence" value="ECO:0007669"/>
    <property type="project" value="TreeGrafter"/>
</dbReference>
<keyword evidence="5" id="KW-0238">DNA-binding</keyword>
<proteinExistence type="inferred from homology"/>
<dbReference type="Pfam" id="PF01475">
    <property type="entry name" value="FUR"/>
    <property type="match status" value="1"/>
</dbReference>
<gene>
    <name evidence="8" type="ORF">J0J69_01820</name>
    <name evidence="9" type="ORF">J0J70_08070</name>
</gene>
<evidence type="ECO:0000313" key="8">
    <source>
        <dbReference type="EMBL" id="UUF06353.1"/>
    </source>
</evidence>
<evidence type="ECO:0000256" key="1">
    <source>
        <dbReference type="ARBA" id="ARBA00007957"/>
    </source>
</evidence>
<keyword evidence="7" id="KW-0479">Metal-binding</keyword>
<dbReference type="RefSeq" id="WP_055243631.1">
    <property type="nucleotide sequence ID" value="NZ_CP071249.1"/>
</dbReference>
<evidence type="ECO:0000256" key="2">
    <source>
        <dbReference type="ARBA" id="ARBA00022491"/>
    </source>
</evidence>
<dbReference type="Gene3D" id="3.30.1490.190">
    <property type="match status" value="1"/>
</dbReference>
<dbReference type="PANTHER" id="PTHR33202:SF7">
    <property type="entry name" value="FERRIC UPTAKE REGULATION PROTEIN"/>
    <property type="match status" value="1"/>
</dbReference>
<dbReference type="GO" id="GO:0045892">
    <property type="term" value="P:negative regulation of DNA-templated transcription"/>
    <property type="evidence" value="ECO:0007669"/>
    <property type="project" value="TreeGrafter"/>
</dbReference>
<dbReference type="Proteomes" id="UP001058072">
    <property type="component" value="Chromosome"/>
</dbReference>
<evidence type="ECO:0000313" key="11">
    <source>
        <dbReference type="Proteomes" id="UP001058072"/>
    </source>
</evidence>
<protein>
    <submittedName>
        <fullName evidence="9">Transcriptional repressor</fullName>
    </submittedName>
</protein>
<keyword evidence="3 7" id="KW-0862">Zinc</keyword>
<name>A0A9Q9FEH5_9FIRM</name>
<comment type="cofactor">
    <cofactor evidence="7">
        <name>Zn(2+)</name>
        <dbReference type="ChEBI" id="CHEBI:29105"/>
    </cofactor>
    <text evidence="7">Binds 1 zinc ion per subunit.</text>
</comment>
<keyword evidence="6" id="KW-0804">Transcription</keyword>
<dbReference type="InterPro" id="IPR043135">
    <property type="entry name" value="Fur_C"/>
</dbReference>
<keyword evidence="2" id="KW-0678">Repressor</keyword>
<keyword evidence="10" id="KW-1185">Reference proteome</keyword>
<dbReference type="GO" id="GO:1900376">
    <property type="term" value="P:regulation of secondary metabolite biosynthetic process"/>
    <property type="evidence" value="ECO:0007669"/>
    <property type="project" value="TreeGrafter"/>
</dbReference>
<feature type="binding site" evidence="7">
    <location>
        <position position="119"/>
    </location>
    <ligand>
        <name>Zn(2+)</name>
        <dbReference type="ChEBI" id="CHEBI:29105"/>
    </ligand>
</feature>
<feature type="binding site" evidence="7">
    <location>
        <position position="122"/>
    </location>
    <ligand>
        <name>Zn(2+)</name>
        <dbReference type="ChEBI" id="CHEBI:29105"/>
    </ligand>
</feature>
<dbReference type="PANTHER" id="PTHR33202">
    <property type="entry name" value="ZINC UPTAKE REGULATION PROTEIN"/>
    <property type="match status" value="1"/>
</dbReference>
<dbReference type="EMBL" id="CP071249">
    <property type="protein sequence ID" value="UUF06353.1"/>
    <property type="molecule type" value="Genomic_DNA"/>
</dbReference>
<evidence type="ECO:0000256" key="5">
    <source>
        <dbReference type="ARBA" id="ARBA00023125"/>
    </source>
</evidence>